<keyword evidence="16" id="KW-0594">Phospholipid biosynthesis</keyword>
<feature type="transmembrane region" description="Helical" evidence="19">
    <location>
        <begin position="173"/>
        <end position="191"/>
    </location>
</feature>
<dbReference type="PANTHER" id="PTHR46382">
    <property type="entry name" value="PHOSPHATIDATE CYTIDYLYLTRANSFERASE"/>
    <property type="match status" value="1"/>
</dbReference>
<evidence type="ECO:0000256" key="6">
    <source>
        <dbReference type="ARBA" id="ARBA00012487"/>
    </source>
</evidence>
<feature type="transmembrane region" description="Helical" evidence="19">
    <location>
        <begin position="6"/>
        <end position="36"/>
    </location>
</feature>
<comment type="subcellular location">
    <subcellularLocation>
        <location evidence="2">Cell membrane</location>
        <topology evidence="2">Multi-pass membrane protein</topology>
    </subcellularLocation>
</comment>
<dbReference type="EC" id="2.7.7.41" evidence="6 18"/>
<evidence type="ECO:0000256" key="18">
    <source>
        <dbReference type="RuleBase" id="RU003938"/>
    </source>
</evidence>
<keyword evidence="8" id="KW-1003">Cell membrane</keyword>
<keyword evidence="21" id="KW-1185">Reference proteome</keyword>
<evidence type="ECO:0000256" key="15">
    <source>
        <dbReference type="ARBA" id="ARBA00023136"/>
    </source>
</evidence>
<comment type="pathway">
    <text evidence="4">Lipid metabolism.</text>
</comment>
<feature type="transmembrane region" description="Helical" evidence="19">
    <location>
        <begin position="48"/>
        <end position="68"/>
    </location>
</feature>
<proteinExistence type="inferred from homology"/>
<keyword evidence="11 18" id="KW-0812">Transmembrane</keyword>
<protein>
    <recommendedName>
        <fullName evidence="7 18">Phosphatidate cytidylyltransferase</fullName>
        <ecNumber evidence="6 18">2.7.7.41</ecNumber>
    </recommendedName>
</protein>
<keyword evidence="12 18" id="KW-0548">Nucleotidyltransferase</keyword>
<name>A0ABW4NJV6_9LACT</name>
<dbReference type="RefSeq" id="WP_058918513.1">
    <property type="nucleotide sequence ID" value="NZ_JBHSQC010000016.1"/>
</dbReference>
<evidence type="ECO:0000256" key="11">
    <source>
        <dbReference type="ARBA" id="ARBA00022692"/>
    </source>
</evidence>
<keyword evidence="13 19" id="KW-1133">Transmembrane helix</keyword>
<feature type="transmembrane region" description="Helical" evidence="19">
    <location>
        <begin position="109"/>
        <end position="126"/>
    </location>
</feature>
<evidence type="ECO:0000256" key="1">
    <source>
        <dbReference type="ARBA" id="ARBA00001698"/>
    </source>
</evidence>
<feature type="transmembrane region" description="Helical" evidence="19">
    <location>
        <begin position="197"/>
        <end position="218"/>
    </location>
</feature>
<evidence type="ECO:0000256" key="4">
    <source>
        <dbReference type="ARBA" id="ARBA00005189"/>
    </source>
</evidence>
<reference evidence="21" key="1">
    <citation type="journal article" date="2019" name="Int. J. Syst. Evol. Microbiol.">
        <title>The Global Catalogue of Microorganisms (GCM) 10K type strain sequencing project: providing services to taxonomists for standard genome sequencing and annotation.</title>
        <authorList>
            <consortium name="The Broad Institute Genomics Platform"/>
            <consortium name="The Broad Institute Genome Sequencing Center for Infectious Disease"/>
            <person name="Wu L."/>
            <person name="Ma J."/>
        </authorList>
    </citation>
    <scope>NUCLEOTIDE SEQUENCE [LARGE SCALE GENOMIC DNA]</scope>
    <source>
        <strain evidence="21">KCTC 42143</strain>
    </source>
</reference>
<comment type="pathway">
    <text evidence="3 18">Phospholipid metabolism; CDP-diacylglycerol biosynthesis; CDP-diacylglycerol from sn-glycerol 3-phosphate: step 3/3.</text>
</comment>
<keyword evidence="17" id="KW-1208">Phospholipid metabolism</keyword>
<dbReference type="PANTHER" id="PTHR46382:SF1">
    <property type="entry name" value="PHOSPHATIDATE CYTIDYLYLTRANSFERASE"/>
    <property type="match status" value="1"/>
</dbReference>
<dbReference type="PROSITE" id="PS01315">
    <property type="entry name" value="CDS"/>
    <property type="match status" value="1"/>
</dbReference>
<organism evidence="20 21">
    <name type="scientific">Carnobacterium antarcticum</name>
    <dbReference type="NCBI Taxonomy" id="2126436"/>
    <lineage>
        <taxon>Bacteria</taxon>
        <taxon>Bacillati</taxon>
        <taxon>Bacillota</taxon>
        <taxon>Bacilli</taxon>
        <taxon>Lactobacillales</taxon>
        <taxon>Carnobacteriaceae</taxon>
        <taxon>Carnobacterium</taxon>
    </lineage>
</organism>
<keyword evidence="15 19" id="KW-0472">Membrane</keyword>
<keyword evidence="9" id="KW-0444">Lipid biosynthesis</keyword>
<evidence type="ECO:0000313" key="21">
    <source>
        <dbReference type="Proteomes" id="UP001597285"/>
    </source>
</evidence>
<sequence>MKQRVITAVLALIVFVPIVYLGAWPLEIVVALLGLIGLYELIRMKGHTIFSIQGLVASIALLLILLPVERWSMLTSIYSIETWFYICGLILMVATVFSKNHFTFDDAAVAILGSIYIGYGFKYFLLIRSEGLPLLLLALFIVWATDIGAYLFGRQFGKHKLAPSISPNKTIEGSVGGIVSAIVVAGLFFMIYPLDFSLGWCMLLAAVISVAGQLGDLVESAFKRHYQVKDSGKLLPGHGGILDRFDSILFALPVLHLLTLI</sequence>
<dbReference type="InterPro" id="IPR000374">
    <property type="entry name" value="PC_trans"/>
</dbReference>
<comment type="caution">
    <text evidence="20">The sequence shown here is derived from an EMBL/GenBank/DDBJ whole genome shotgun (WGS) entry which is preliminary data.</text>
</comment>
<dbReference type="GO" id="GO:0016779">
    <property type="term" value="F:nucleotidyltransferase activity"/>
    <property type="evidence" value="ECO:0007669"/>
    <property type="project" value="UniProtKB-KW"/>
</dbReference>
<feature type="transmembrane region" description="Helical" evidence="19">
    <location>
        <begin position="80"/>
        <end position="97"/>
    </location>
</feature>
<comment type="similarity">
    <text evidence="5 18">Belongs to the CDS family.</text>
</comment>
<evidence type="ECO:0000256" key="2">
    <source>
        <dbReference type="ARBA" id="ARBA00004651"/>
    </source>
</evidence>
<dbReference type="Pfam" id="PF01148">
    <property type="entry name" value="CTP_transf_1"/>
    <property type="match status" value="1"/>
</dbReference>
<evidence type="ECO:0000256" key="13">
    <source>
        <dbReference type="ARBA" id="ARBA00022989"/>
    </source>
</evidence>
<evidence type="ECO:0000313" key="20">
    <source>
        <dbReference type="EMBL" id="MFD1798398.1"/>
    </source>
</evidence>
<evidence type="ECO:0000256" key="9">
    <source>
        <dbReference type="ARBA" id="ARBA00022516"/>
    </source>
</evidence>
<comment type="catalytic activity">
    <reaction evidence="1 18">
        <text>a 1,2-diacyl-sn-glycero-3-phosphate + CTP + H(+) = a CDP-1,2-diacyl-sn-glycerol + diphosphate</text>
        <dbReference type="Rhea" id="RHEA:16229"/>
        <dbReference type="ChEBI" id="CHEBI:15378"/>
        <dbReference type="ChEBI" id="CHEBI:33019"/>
        <dbReference type="ChEBI" id="CHEBI:37563"/>
        <dbReference type="ChEBI" id="CHEBI:58332"/>
        <dbReference type="ChEBI" id="CHEBI:58608"/>
        <dbReference type="EC" id="2.7.7.41"/>
    </reaction>
</comment>
<evidence type="ECO:0000256" key="5">
    <source>
        <dbReference type="ARBA" id="ARBA00010185"/>
    </source>
</evidence>
<accession>A0ABW4NJV6</accession>
<dbReference type="Proteomes" id="UP001597285">
    <property type="component" value="Unassembled WGS sequence"/>
</dbReference>
<evidence type="ECO:0000256" key="12">
    <source>
        <dbReference type="ARBA" id="ARBA00022695"/>
    </source>
</evidence>
<keyword evidence="10 18" id="KW-0808">Transferase</keyword>
<evidence type="ECO:0000256" key="16">
    <source>
        <dbReference type="ARBA" id="ARBA00023209"/>
    </source>
</evidence>
<evidence type="ECO:0000256" key="8">
    <source>
        <dbReference type="ARBA" id="ARBA00022475"/>
    </source>
</evidence>
<evidence type="ECO:0000256" key="3">
    <source>
        <dbReference type="ARBA" id="ARBA00005119"/>
    </source>
</evidence>
<evidence type="ECO:0000256" key="10">
    <source>
        <dbReference type="ARBA" id="ARBA00022679"/>
    </source>
</evidence>
<dbReference type="EMBL" id="JBHUFF010000003">
    <property type="protein sequence ID" value="MFD1798398.1"/>
    <property type="molecule type" value="Genomic_DNA"/>
</dbReference>
<evidence type="ECO:0000256" key="14">
    <source>
        <dbReference type="ARBA" id="ARBA00023098"/>
    </source>
</evidence>
<keyword evidence="14" id="KW-0443">Lipid metabolism</keyword>
<evidence type="ECO:0000256" key="7">
    <source>
        <dbReference type="ARBA" id="ARBA00019373"/>
    </source>
</evidence>
<evidence type="ECO:0000256" key="19">
    <source>
        <dbReference type="SAM" id="Phobius"/>
    </source>
</evidence>
<evidence type="ECO:0000256" key="17">
    <source>
        <dbReference type="ARBA" id="ARBA00023264"/>
    </source>
</evidence>
<feature type="transmembrane region" description="Helical" evidence="19">
    <location>
        <begin position="132"/>
        <end position="152"/>
    </location>
</feature>
<gene>
    <name evidence="20" type="ORF">ACFSBK_00775</name>
</gene>